<dbReference type="STRING" id="137246.A0A401S1H6"/>
<evidence type="ECO:0000313" key="2">
    <source>
        <dbReference type="EMBL" id="GCC24261.1"/>
    </source>
</evidence>
<dbReference type="InterPro" id="IPR032675">
    <property type="entry name" value="LRR_dom_sf"/>
</dbReference>
<protein>
    <submittedName>
        <fullName evidence="2">Uncharacterized protein</fullName>
    </submittedName>
</protein>
<dbReference type="Proteomes" id="UP000287033">
    <property type="component" value="Unassembled WGS sequence"/>
</dbReference>
<feature type="region of interest" description="Disordered" evidence="1">
    <location>
        <begin position="221"/>
        <end position="264"/>
    </location>
</feature>
<comment type="caution">
    <text evidence="2">The sequence shown here is derived from an EMBL/GenBank/DDBJ whole genome shotgun (WGS) entry which is preliminary data.</text>
</comment>
<feature type="compositionally biased region" description="Basic and acidic residues" evidence="1">
    <location>
        <begin position="237"/>
        <end position="248"/>
    </location>
</feature>
<name>A0A401S1H6_CHIPU</name>
<dbReference type="EMBL" id="BEZZ01000052">
    <property type="protein sequence ID" value="GCC24261.1"/>
    <property type="molecule type" value="Genomic_DNA"/>
</dbReference>
<gene>
    <name evidence="2" type="ORF">chiPu_0002661</name>
</gene>
<sequence length="264" mass="29934">MNPLDLGLEGSSLNDVLYKHTAFPNLVDPISHDLLMSLARDIQCPKKEVEPLKSSEKLCRQLIYHLTPHSKWHRQTVPRQKSQTCLKVALQKNLTSDSLDLSGMPLSPRDIHRVAYYLQLNRDHLTSIDLSFTELADESLRLLLPLLATLPKLTNLALNGNRLTRLVVNEMTEMMKEPNKYPALSWIDLGNNADICSMPQPLLVGLRRRCSLQGALPTIQEYTEGQPSDQEMVPEEEVTHSEQDEDGHWPTVQREIGPQGCCQR</sequence>
<evidence type="ECO:0000313" key="3">
    <source>
        <dbReference type="Proteomes" id="UP000287033"/>
    </source>
</evidence>
<evidence type="ECO:0000256" key="1">
    <source>
        <dbReference type="SAM" id="MobiDB-lite"/>
    </source>
</evidence>
<dbReference type="OrthoDB" id="9979103at2759"/>
<accession>A0A401S1H6</accession>
<dbReference type="AlphaFoldDB" id="A0A401S1H6"/>
<proteinExistence type="predicted"/>
<dbReference type="OMA" id="HSKWHRQ"/>
<dbReference type="PANTHER" id="PTHR39654">
    <property type="entry name" value="LEUCINE-RICH REPEAT-CONTAINING PROTEIN 75A-LIKE ISOFORM X1"/>
    <property type="match status" value="1"/>
</dbReference>
<organism evidence="2 3">
    <name type="scientific">Chiloscyllium punctatum</name>
    <name type="common">Brownbanded bambooshark</name>
    <name type="synonym">Hemiscyllium punctatum</name>
    <dbReference type="NCBI Taxonomy" id="137246"/>
    <lineage>
        <taxon>Eukaryota</taxon>
        <taxon>Metazoa</taxon>
        <taxon>Chordata</taxon>
        <taxon>Craniata</taxon>
        <taxon>Vertebrata</taxon>
        <taxon>Chondrichthyes</taxon>
        <taxon>Elasmobranchii</taxon>
        <taxon>Galeomorphii</taxon>
        <taxon>Galeoidea</taxon>
        <taxon>Orectolobiformes</taxon>
        <taxon>Hemiscylliidae</taxon>
        <taxon>Chiloscyllium</taxon>
    </lineage>
</organism>
<dbReference type="Gene3D" id="3.80.10.10">
    <property type="entry name" value="Ribonuclease Inhibitor"/>
    <property type="match status" value="1"/>
</dbReference>
<dbReference type="SUPFAM" id="SSF52047">
    <property type="entry name" value="RNI-like"/>
    <property type="match status" value="1"/>
</dbReference>
<reference evidence="2 3" key="1">
    <citation type="journal article" date="2018" name="Nat. Ecol. Evol.">
        <title>Shark genomes provide insights into elasmobranch evolution and the origin of vertebrates.</title>
        <authorList>
            <person name="Hara Y"/>
            <person name="Yamaguchi K"/>
            <person name="Onimaru K"/>
            <person name="Kadota M"/>
            <person name="Koyanagi M"/>
            <person name="Keeley SD"/>
            <person name="Tatsumi K"/>
            <person name="Tanaka K"/>
            <person name="Motone F"/>
            <person name="Kageyama Y"/>
            <person name="Nozu R"/>
            <person name="Adachi N"/>
            <person name="Nishimura O"/>
            <person name="Nakagawa R"/>
            <person name="Tanegashima C"/>
            <person name="Kiyatake I"/>
            <person name="Matsumoto R"/>
            <person name="Murakumo K"/>
            <person name="Nishida K"/>
            <person name="Terakita A"/>
            <person name="Kuratani S"/>
            <person name="Sato K"/>
            <person name="Hyodo S Kuraku.S."/>
        </authorList>
    </citation>
    <scope>NUCLEOTIDE SEQUENCE [LARGE SCALE GENOMIC DNA]</scope>
</reference>
<dbReference type="PANTHER" id="PTHR39654:SF5">
    <property type="entry name" value="LEUCINE-RICH REPEAT-CONTAINING PROTEIN 75B"/>
    <property type="match status" value="1"/>
</dbReference>
<keyword evidence="3" id="KW-1185">Reference proteome</keyword>